<protein>
    <submittedName>
        <fullName evidence="1">Uncharacterized protein</fullName>
    </submittedName>
</protein>
<accession>A0A0F9FZS3</accession>
<evidence type="ECO:0000313" key="1">
    <source>
        <dbReference type="EMBL" id="KKL62830.1"/>
    </source>
</evidence>
<dbReference type="AlphaFoldDB" id="A0A0F9FZS3"/>
<dbReference type="EMBL" id="LAZR01028366">
    <property type="protein sequence ID" value="KKL62830.1"/>
    <property type="molecule type" value="Genomic_DNA"/>
</dbReference>
<proteinExistence type="predicted"/>
<organism evidence="1">
    <name type="scientific">marine sediment metagenome</name>
    <dbReference type="NCBI Taxonomy" id="412755"/>
    <lineage>
        <taxon>unclassified sequences</taxon>
        <taxon>metagenomes</taxon>
        <taxon>ecological metagenomes</taxon>
    </lineage>
</organism>
<name>A0A0F9FZS3_9ZZZZ</name>
<reference evidence="1" key="1">
    <citation type="journal article" date="2015" name="Nature">
        <title>Complex archaea that bridge the gap between prokaryotes and eukaryotes.</title>
        <authorList>
            <person name="Spang A."/>
            <person name="Saw J.H."/>
            <person name="Jorgensen S.L."/>
            <person name="Zaremba-Niedzwiedzka K."/>
            <person name="Martijn J."/>
            <person name="Lind A.E."/>
            <person name="van Eijk R."/>
            <person name="Schleper C."/>
            <person name="Guy L."/>
            <person name="Ettema T.J."/>
        </authorList>
    </citation>
    <scope>NUCLEOTIDE SEQUENCE</scope>
</reference>
<sequence>MTNYVCHVFEDKKVEKINASDVIGKNFNRSKTAFIGKIAINPSSEKKLWLVTTDKVIDIAIPIETYSHTDFLIIKWVDINITIKD</sequence>
<comment type="caution">
    <text evidence="1">The sequence shown here is derived from an EMBL/GenBank/DDBJ whole genome shotgun (WGS) entry which is preliminary data.</text>
</comment>
<gene>
    <name evidence="1" type="ORF">LCGC14_2181260</name>
</gene>